<comment type="similarity">
    <text evidence="2">In the N-terminal section; belongs to the transposase 2 family.</text>
</comment>
<evidence type="ECO:0000313" key="9">
    <source>
        <dbReference type="Proteomes" id="UP000268059"/>
    </source>
</evidence>
<dbReference type="GO" id="GO:0003677">
    <property type="term" value="F:DNA binding"/>
    <property type="evidence" value="ECO:0007669"/>
    <property type="project" value="UniProtKB-KW"/>
</dbReference>
<evidence type="ECO:0000313" key="8">
    <source>
        <dbReference type="EMBL" id="BBH27628.1"/>
    </source>
</evidence>
<dbReference type="PANTHER" id="PTHR30405:SF25">
    <property type="entry name" value="RNA-GUIDED DNA ENDONUCLEASE INSQ-RELATED"/>
    <property type="match status" value="1"/>
</dbReference>
<reference evidence="8 9" key="1">
    <citation type="submission" date="2018-11" db="EMBL/GenBank/DDBJ databases">
        <title>Novel Erysipelotrichaceae bacterium isolated from small intestine of a swine.</title>
        <authorList>
            <person name="Kim J.S."/>
            <person name="Choe H."/>
            <person name="Lee Y.R."/>
            <person name="Kim K.M."/>
            <person name="Park D.S."/>
        </authorList>
    </citation>
    <scope>NUCLEOTIDE SEQUENCE [LARGE SCALE GENOMIC DNA]</scope>
    <source>
        <strain evidence="8 9">SG0102</strain>
    </source>
</reference>
<protein>
    <submittedName>
        <fullName evidence="8">Transposase</fullName>
    </submittedName>
</protein>
<dbReference type="Pfam" id="PF01385">
    <property type="entry name" value="OrfB_IS605"/>
    <property type="match status" value="1"/>
</dbReference>
<dbReference type="NCBIfam" id="TIGR01766">
    <property type="entry name" value="IS200/IS605 family accessory protein TnpB-like domain"/>
    <property type="match status" value="1"/>
</dbReference>
<dbReference type="GO" id="GO:0032196">
    <property type="term" value="P:transposition"/>
    <property type="evidence" value="ECO:0007669"/>
    <property type="project" value="UniProtKB-KW"/>
</dbReference>
<proteinExistence type="inferred from homology"/>
<dbReference type="InterPro" id="IPR001959">
    <property type="entry name" value="Transposase"/>
</dbReference>
<dbReference type="GO" id="GO:0006310">
    <property type="term" value="P:DNA recombination"/>
    <property type="evidence" value="ECO:0007669"/>
    <property type="project" value="UniProtKB-KW"/>
</dbReference>
<dbReference type="InterPro" id="IPR010095">
    <property type="entry name" value="Cas12f1-like_TNB"/>
</dbReference>
<evidence type="ECO:0000256" key="2">
    <source>
        <dbReference type="ARBA" id="ARBA00011044"/>
    </source>
</evidence>
<evidence type="ECO:0000256" key="3">
    <source>
        <dbReference type="ARBA" id="ARBA00022578"/>
    </source>
</evidence>
<dbReference type="InterPro" id="IPR051399">
    <property type="entry name" value="RNA-guided_DNA_endo/Transpos"/>
</dbReference>
<organism evidence="8 9">
    <name type="scientific">Intestinibaculum porci</name>
    <dbReference type="NCBI Taxonomy" id="2487118"/>
    <lineage>
        <taxon>Bacteria</taxon>
        <taxon>Bacillati</taxon>
        <taxon>Bacillota</taxon>
        <taxon>Erysipelotrichia</taxon>
        <taxon>Erysipelotrichales</taxon>
        <taxon>Erysipelotrichaceae</taxon>
        <taxon>Intestinibaculum</taxon>
    </lineage>
</organism>
<evidence type="ECO:0000259" key="6">
    <source>
        <dbReference type="Pfam" id="PF01385"/>
    </source>
</evidence>
<evidence type="ECO:0000256" key="1">
    <source>
        <dbReference type="ARBA" id="ARBA00008761"/>
    </source>
</evidence>
<sequence length="422" mass="47510">MKKCSQMNYHYGVVLKIYPSDAQKHIIAVNDGAQRAVYNLLVGVDKETYRLKKTADIVPADRKRLEDVTLKIRELNGSGSDMAHIRNTLPFLNEPEVDGQVIATAKKNYTAAWKNMRERHTGVPTFHKKSYEQSYQTSNHYQSGHEGLNGGSIRFLDRKHLKLPIIGRIRCSGSPKIIDKLFSHSGQTRIGTVTVSRDAVGEYWVSLQIASDDPFVESLPKTGSQVGIDLNLIDLVNDSEGGSFENPRCRKKIQTKLAKAQKKMSRRANQAKKDGRELRNSRNYQEMRQKVAYLHRKTARQRADYLNFVSKQLIKSHDLVAAEDLKVRNLVKNHCLAAAISDAGWRTLLTMLKQKGEMYGRDVILVAPQYTTQTCSVCGHVMTGDQKLPLSVREWDCPACGAHHVRDTNAAKNILAKALESL</sequence>
<dbReference type="InParanoid" id="A0A3G9JT03"/>
<dbReference type="NCBIfam" id="NF040570">
    <property type="entry name" value="guided_TnpB"/>
    <property type="match status" value="1"/>
</dbReference>
<keyword evidence="3" id="KW-0815">Transposition</keyword>
<comment type="similarity">
    <text evidence="1">In the C-terminal section; belongs to the transposase 35 family.</text>
</comment>
<dbReference type="OrthoDB" id="1653021at2"/>
<keyword evidence="9" id="KW-1185">Reference proteome</keyword>
<name>A0A3G9JT03_9FIRM</name>
<dbReference type="Pfam" id="PF07282">
    <property type="entry name" value="Cas12f1-like_TNB"/>
    <property type="match status" value="1"/>
</dbReference>
<evidence type="ECO:0000256" key="4">
    <source>
        <dbReference type="ARBA" id="ARBA00023125"/>
    </source>
</evidence>
<keyword evidence="4" id="KW-0238">DNA-binding</keyword>
<evidence type="ECO:0000256" key="5">
    <source>
        <dbReference type="ARBA" id="ARBA00023172"/>
    </source>
</evidence>
<gene>
    <name evidence="8" type="ORF">SG0102_25620</name>
</gene>
<dbReference type="CDD" id="cd00350">
    <property type="entry name" value="rubredoxin_like"/>
    <property type="match status" value="1"/>
</dbReference>
<dbReference type="PANTHER" id="PTHR30405">
    <property type="entry name" value="TRANSPOSASE"/>
    <property type="match status" value="1"/>
</dbReference>
<keyword evidence="5" id="KW-0233">DNA recombination</keyword>
<dbReference type="KEGG" id="ebm:SG0102_25620"/>
<feature type="domain" description="Cas12f1-like TNB" evidence="7">
    <location>
        <begin position="345"/>
        <end position="414"/>
    </location>
</feature>
<feature type="domain" description="Probable transposase IS891/IS1136/IS1341" evidence="6">
    <location>
        <begin position="217"/>
        <end position="333"/>
    </location>
</feature>
<dbReference type="AlphaFoldDB" id="A0A3G9JT03"/>
<dbReference type="Proteomes" id="UP000268059">
    <property type="component" value="Chromosome"/>
</dbReference>
<evidence type="ECO:0000259" key="7">
    <source>
        <dbReference type="Pfam" id="PF07282"/>
    </source>
</evidence>
<dbReference type="EMBL" id="AP019309">
    <property type="protein sequence ID" value="BBH27628.1"/>
    <property type="molecule type" value="Genomic_DNA"/>
</dbReference>
<accession>A0A3G9JT03</accession>
<dbReference type="RefSeq" id="WP_125120334.1">
    <property type="nucleotide sequence ID" value="NZ_AP019309.1"/>
</dbReference>